<dbReference type="AlphaFoldDB" id="A0A2S9XN88"/>
<dbReference type="GO" id="GO:0015344">
    <property type="term" value="F:siderophore uptake transmembrane transporter activity"/>
    <property type="evidence" value="ECO:0007669"/>
    <property type="project" value="TreeGrafter"/>
</dbReference>
<feature type="signal peptide" evidence="9">
    <location>
        <begin position="1"/>
        <end position="29"/>
    </location>
</feature>
<evidence type="ECO:0000256" key="3">
    <source>
        <dbReference type="ARBA" id="ARBA00022452"/>
    </source>
</evidence>
<keyword evidence="4 7" id="KW-0812">Transmembrane</keyword>
<keyword evidence="3 7" id="KW-1134">Transmembrane beta strand</keyword>
<dbReference type="PANTHER" id="PTHR30069">
    <property type="entry name" value="TONB-DEPENDENT OUTER MEMBRANE RECEPTOR"/>
    <property type="match status" value="1"/>
</dbReference>
<evidence type="ECO:0000256" key="5">
    <source>
        <dbReference type="ARBA" id="ARBA00023136"/>
    </source>
</evidence>
<feature type="domain" description="TonB-dependent transporter Oar-like beta-barrel" evidence="10">
    <location>
        <begin position="243"/>
        <end position="646"/>
    </location>
</feature>
<dbReference type="GO" id="GO:0044718">
    <property type="term" value="P:siderophore transmembrane transport"/>
    <property type="evidence" value="ECO:0007669"/>
    <property type="project" value="TreeGrafter"/>
</dbReference>
<keyword evidence="6 7" id="KW-0998">Cell outer membrane</keyword>
<dbReference type="PROSITE" id="PS52016">
    <property type="entry name" value="TONB_DEPENDENT_REC_3"/>
    <property type="match status" value="1"/>
</dbReference>
<dbReference type="GO" id="GO:0030246">
    <property type="term" value="F:carbohydrate binding"/>
    <property type="evidence" value="ECO:0007669"/>
    <property type="project" value="InterPro"/>
</dbReference>
<dbReference type="InterPro" id="IPR036942">
    <property type="entry name" value="Beta-barrel_TonB_sf"/>
</dbReference>
<evidence type="ECO:0000256" key="8">
    <source>
        <dbReference type="SAM" id="MobiDB-lite"/>
    </source>
</evidence>
<dbReference type="Gene3D" id="2.40.170.20">
    <property type="entry name" value="TonB-dependent receptor, beta-barrel domain"/>
    <property type="match status" value="1"/>
</dbReference>
<dbReference type="InterPro" id="IPR013784">
    <property type="entry name" value="Carb-bd-like_fold"/>
</dbReference>
<evidence type="ECO:0000256" key="1">
    <source>
        <dbReference type="ARBA" id="ARBA00004571"/>
    </source>
</evidence>
<evidence type="ECO:0000256" key="7">
    <source>
        <dbReference type="PROSITE-ProRule" id="PRU01360"/>
    </source>
</evidence>
<dbReference type="PANTHER" id="PTHR30069:SF46">
    <property type="entry name" value="OAR PROTEIN"/>
    <property type="match status" value="1"/>
</dbReference>
<feature type="region of interest" description="Disordered" evidence="8">
    <location>
        <begin position="719"/>
        <end position="738"/>
    </location>
</feature>
<feature type="domain" description="TonB-dependent transporter Oar-like beta-barrel" evidence="10">
    <location>
        <begin position="659"/>
        <end position="923"/>
    </location>
</feature>
<organism evidence="11 12">
    <name type="scientific">Enhygromyxa salina</name>
    <dbReference type="NCBI Taxonomy" id="215803"/>
    <lineage>
        <taxon>Bacteria</taxon>
        <taxon>Pseudomonadati</taxon>
        <taxon>Myxococcota</taxon>
        <taxon>Polyangia</taxon>
        <taxon>Nannocystales</taxon>
        <taxon>Nannocystaceae</taxon>
        <taxon>Enhygromyxa</taxon>
    </lineage>
</organism>
<dbReference type="InterPro" id="IPR039426">
    <property type="entry name" value="TonB-dep_rcpt-like"/>
</dbReference>
<dbReference type="Gene3D" id="2.60.40.1120">
    <property type="entry name" value="Carboxypeptidase-like, regulatory domain"/>
    <property type="match status" value="1"/>
</dbReference>
<feature type="chain" id="PRO_5015618044" evidence="9">
    <location>
        <begin position="30"/>
        <end position="1047"/>
    </location>
</feature>
<dbReference type="EMBL" id="PVNL01000142">
    <property type="protein sequence ID" value="PRP94337.1"/>
    <property type="molecule type" value="Genomic_DNA"/>
</dbReference>
<dbReference type="SUPFAM" id="SSF49452">
    <property type="entry name" value="Starch-binding domain-like"/>
    <property type="match status" value="1"/>
</dbReference>
<dbReference type="Pfam" id="PF25183">
    <property type="entry name" value="OMP_b-brl_4"/>
    <property type="match status" value="2"/>
</dbReference>
<evidence type="ECO:0000256" key="6">
    <source>
        <dbReference type="ARBA" id="ARBA00023237"/>
    </source>
</evidence>
<evidence type="ECO:0000313" key="11">
    <source>
        <dbReference type="EMBL" id="PRP94337.1"/>
    </source>
</evidence>
<dbReference type="InterPro" id="IPR057601">
    <property type="entry name" value="Oar-like_b-barrel"/>
</dbReference>
<name>A0A2S9XN88_9BACT</name>
<accession>A0A2S9XN88</accession>
<dbReference type="OrthoDB" id="9768147at2"/>
<keyword evidence="11" id="KW-0675">Receptor</keyword>
<evidence type="ECO:0000256" key="4">
    <source>
        <dbReference type="ARBA" id="ARBA00022692"/>
    </source>
</evidence>
<dbReference type="Proteomes" id="UP000238823">
    <property type="component" value="Unassembled WGS sequence"/>
</dbReference>
<evidence type="ECO:0000256" key="9">
    <source>
        <dbReference type="SAM" id="SignalP"/>
    </source>
</evidence>
<proteinExistence type="inferred from homology"/>
<dbReference type="SUPFAM" id="SSF56935">
    <property type="entry name" value="Porins"/>
    <property type="match status" value="1"/>
</dbReference>
<gene>
    <name evidence="11" type="ORF">ENSA7_78740</name>
</gene>
<reference evidence="11 12" key="1">
    <citation type="submission" date="2018-03" db="EMBL/GenBank/DDBJ databases">
        <title>Draft Genome Sequences of the Obligatory Marine Myxobacteria Enhygromyxa salina SWB007.</title>
        <authorList>
            <person name="Poehlein A."/>
            <person name="Moghaddam J.A."/>
            <person name="Harms H."/>
            <person name="Alanjari M."/>
            <person name="Koenig G.M."/>
            <person name="Daniel R."/>
            <person name="Schaeberle T.F."/>
        </authorList>
    </citation>
    <scope>NUCLEOTIDE SEQUENCE [LARGE SCALE GENOMIC DNA]</scope>
    <source>
        <strain evidence="11 12">SWB007</strain>
    </source>
</reference>
<keyword evidence="9" id="KW-0732">Signal</keyword>
<dbReference type="GO" id="GO:0009279">
    <property type="term" value="C:cell outer membrane"/>
    <property type="evidence" value="ECO:0007669"/>
    <property type="project" value="UniProtKB-SubCell"/>
</dbReference>
<sequence>MSRTIRLAIFLSIVAVMISQVVLVPTAQAANDAVLTGVIRDPDTGEGIEGAIVIITGEKLQGARTMTTDETGFYRIPNLPPGIYDITIKYLAAKDKRRKNIQLRAGTTTRLDFTLRLIEEETVLVVTSPPVDTASSSTGLALDREMMRRVPIAQPTGKGGANRSFESVAEATPGATSDMYGTSVAGTSSPENKYYVDGLSVNDPGFGLNGTALTIEFLEEVRVEAGGYMPEFGRATGGIVNAVTKTGSNEFHGGVWVFYTPGRLEGYRKPPVREGVTVQAERQLLWLGDAGFDLGGRIIRDKLWFYGGVSVSHTTYDIETTWNRVIVDQDTGEIQTDPETGFNLTERIPGTEVHRKAQGTTVQALGKLTYTPAPNHTLELLGIYAPAFSGGNGTYGLDASTGSPEVASVLGTYGTLAHRYKDDAADVQLEWNVLADDNRWDITTILGWHHQVNQSQPVDGSALGSDTGLAGTPAVVYRQSSPEYHSVTDFMRLPPDAPDGACDPWVDPTDTSQRTVTCPATVFRVGGPGFLYDRRLNRLQFRSTAARLLTGAGHHLIKFGIDFEYMQYDSERGYSGTTMYRESPNGAYFVDYRRYGYLTGPDQATVLPTLQWTVFSTTIGGFVQDSWSIMDKVTLNAGLRYDAQQLFGGDGLLSLTLPNQVSPRLGVIWDPTQIGKAKIFANYARFYQSVPLNLADRAGSGEPSVRRLYDASICDPADPESEATACQSDASRLPAGGPADPDRYWSAFGAGKTAVDPDLKPQSSDEIVAGGEYEIIPGGKLGINYTHRWLSRVIEDMSRDEATTYFIGNPGYGIANDFPKGRRVYDAVILYFDKRFATNWMLSGSYTLAWLRGNIAGLFRPETGQLDPNINSDFDLISLLANRYGPLPGDRRHSLKLFAAGEIPLGNGNTVMLGGAFRATSGGPTNVLGSHELYGSGEAFLVDRGGGERLPWVFRLDTNIGYRKYFTEDLTMDLTMDVFNVINFQSVTGIDQNYTFSDVVPIPGGSLEDLERHTDVTGAPIDRNPNFGNPVAYQSPRLFRFGVRMNF</sequence>
<keyword evidence="2 7" id="KW-0813">Transport</keyword>
<evidence type="ECO:0000313" key="12">
    <source>
        <dbReference type="Proteomes" id="UP000238823"/>
    </source>
</evidence>
<dbReference type="Pfam" id="PF13620">
    <property type="entry name" value="CarboxypepD_reg"/>
    <property type="match status" value="1"/>
</dbReference>
<protein>
    <submittedName>
        <fullName evidence="11">TonB dependent receptor</fullName>
    </submittedName>
</protein>
<comment type="subcellular location">
    <subcellularLocation>
        <location evidence="1 7">Cell outer membrane</location>
        <topology evidence="1 7">Multi-pass membrane protein</topology>
    </subcellularLocation>
</comment>
<keyword evidence="5 7" id="KW-0472">Membrane</keyword>
<comment type="similarity">
    <text evidence="7">Belongs to the TonB-dependent receptor family.</text>
</comment>
<comment type="caution">
    <text evidence="11">The sequence shown here is derived from an EMBL/GenBank/DDBJ whole genome shotgun (WGS) entry which is preliminary data.</text>
</comment>
<evidence type="ECO:0000256" key="2">
    <source>
        <dbReference type="ARBA" id="ARBA00022448"/>
    </source>
</evidence>
<evidence type="ECO:0000259" key="10">
    <source>
        <dbReference type="Pfam" id="PF25183"/>
    </source>
</evidence>